<keyword evidence="1" id="KW-0175">Coiled coil</keyword>
<evidence type="ECO:0000313" key="3">
    <source>
        <dbReference type="EMBL" id="CAD8848339.1"/>
    </source>
</evidence>
<feature type="coiled-coil region" evidence="1">
    <location>
        <begin position="87"/>
        <end position="196"/>
    </location>
</feature>
<name>A0A7S1AB08_NOCSC</name>
<dbReference type="AlphaFoldDB" id="A0A7S1AB08"/>
<gene>
    <name evidence="3" type="ORF">NSCI0253_LOCUS22689</name>
</gene>
<accession>A0A7S1AB08</accession>
<organism evidence="3">
    <name type="scientific">Noctiluca scintillans</name>
    <name type="common">Sea sparkle</name>
    <name type="synonym">Red tide dinoflagellate</name>
    <dbReference type="NCBI Taxonomy" id="2966"/>
    <lineage>
        <taxon>Eukaryota</taxon>
        <taxon>Sar</taxon>
        <taxon>Alveolata</taxon>
        <taxon>Dinophyceae</taxon>
        <taxon>Noctilucales</taxon>
        <taxon>Noctilucaceae</taxon>
        <taxon>Noctiluca</taxon>
    </lineage>
</organism>
<feature type="compositionally biased region" description="Basic and acidic residues" evidence="2">
    <location>
        <begin position="28"/>
        <end position="45"/>
    </location>
</feature>
<evidence type="ECO:0000256" key="2">
    <source>
        <dbReference type="SAM" id="MobiDB-lite"/>
    </source>
</evidence>
<reference evidence="3" key="1">
    <citation type="submission" date="2021-01" db="EMBL/GenBank/DDBJ databases">
        <authorList>
            <person name="Corre E."/>
            <person name="Pelletier E."/>
            <person name="Niang G."/>
            <person name="Scheremetjew M."/>
            <person name="Finn R."/>
            <person name="Kale V."/>
            <person name="Holt S."/>
            <person name="Cochrane G."/>
            <person name="Meng A."/>
            <person name="Brown T."/>
            <person name="Cohen L."/>
        </authorList>
    </citation>
    <scope>NUCLEOTIDE SEQUENCE</scope>
</reference>
<sequence>MTDIMQWSWGDASLASSANPFSTSSKKGAKDTVAELQEHKAKGSDRPVVFHVKDSSGKLQKEQFGDVGTAIQALHLRVVAEENLLHVTNIKGLLSRLSEALAELQKTLDEATVVVEGAETPANDTTAAMGEAERTVSEASQLMADLQEIVNEIQKVLDGMPADALTGDQDLLQKTLADAIATLADAKQVIEDAKKLVNDLKPPSTFSKILKTITGP</sequence>
<dbReference type="EMBL" id="HBFQ01032215">
    <property type="protein sequence ID" value="CAD8848339.1"/>
    <property type="molecule type" value="Transcribed_RNA"/>
</dbReference>
<feature type="region of interest" description="Disordered" evidence="2">
    <location>
        <begin position="14"/>
        <end position="46"/>
    </location>
</feature>
<proteinExistence type="predicted"/>
<feature type="compositionally biased region" description="Polar residues" evidence="2">
    <location>
        <begin position="14"/>
        <end position="26"/>
    </location>
</feature>
<evidence type="ECO:0000256" key="1">
    <source>
        <dbReference type="SAM" id="Coils"/>
    </source>
</evidence>
<protein>
    <submittedName>
        <fullName evidence="3">Uncharacterized protein</fullName>
    </submittedName>
</protein>